<dbReference type="Gene3D" id="2.40.10.390">
    <property type="match status" value="1"/>
</dbReference>
<evidence type="ECO:0000313" key="3">
    <source>
        <dbReference type="Proteomes" id="UP000317036"/>
    </source>
</evidence>
<organism evidence="2 3">
    <name type="scientific">Paenibacillus cremeus</name>
    <dbReference type="NCBI Taxonomy" id="2163881"/>
    <lineage>
        <taxon>Bacteria</taxon>
        <taxon>Bacillati</taxon>
        <taxon>Bacillota</taxon>
        <taxon>Bacilli</taxon>
        <taxon>Bacillales</taxon>
        <taxon>Paenibacillaceae</taxon>
        <taxon>Paenibacillus</taxon>
    </lineage>
</organism>
<proteinExistence type="predicted"/>
<dbReference type="Proteomes" id="UP000317036">
    <property type="component" value="Unassembled WGS sequence"/>
</dbReference>
<sequence>MIGQWNKMTYDRDAACWVVQLVGGVYGLHCGEFMEIRVGDRGIPCRLELDRDWYVVMREACFYLRKKDYYQVKI</sequence>
<dbReference type="OrthoDB" id="9554183at2"/>
<accession>A0A559K4Z6</accession>
<evidence type="ECO:0000313" key="2">
    <source>
        <dbReference type="EMBL" id="TVY07204.1"/>
    </source>
</evidence>
<dbReference type="RefSeq" id="WP_144852333.1">
    <property type="nucleotide sequence ID" value="NZ_VNJI01000041.1"/>
</dbReference>
<keyword evidence="3" id="KW-1185">Reference proteome</keyword>
<dbReference type="AlphaFoldDB" id="A0A559K4Z6"/>
<name>A0A559K4Z6_9BACL</name>
<reference evidence="2 3" key="1">
    <citation type="submission" date="2019-07" db="EMBL/GenBank/DDBJ databases">
        <authorList>
            <person name="Kim J."/>
        </authorList>
    </citation>
    <scope>NUCLEOTIDE SEQUENCE [LARGE SCALE GENOMIC DNA]</scope>
    <source>
        <strain evidence="2 3">JC52</strain>
    </source>
</reference>
<dbReference type="Pfam" id="PF17295">
    <property type="entry name" value="DUF5348"/>
    <property type="match status" value="1"/>
</dbReference>
<dbReference type="EMBL" id="VNJI01000041">
    <property type="protein sequence ID" value="TVY07204.1"/>
    <property type="molecule type" value="Genomic_DNA"/>
</dbReference>
<protein>
    <recommendedName>
        <fullName evidence="1">DUF5348 domain-containing protein</fullName>
    </recommendedName>
</protein>
<comment type="caution">
    <text evidence="2">The sequence shown here is derived from an EMBL/GenBank/DDBJ whole genome shotgun (WGS) entry which is preliminary data.</text>
</comment>
<feature type="domain" description="DUF5348" evidence="1">
    <location>
        <begin position="7"/>
        <end position="74"/>
    </location>
</feature>
<dbReference type="InterPro" id="IPR035255">
    <property type="entry name" value="DUF5348"/>
</dbReference>
<gene>
    <name evidence="2" type="ORF">FPZ49_25180</name>
</gene>
<evidence type="ECO:0000259" key="1">
    <source>
        <dbReference type="Pfam" id="PF17295"/>
    </source>
</evidence>